<keyword evidence="5" id="KW-0456">Lyase</keyword>
<organism evidence="5 6">
    <name type="scientific">Hoeflea phototrophica (strain DSM 17068 / NCIMB 14078 / DFL-43)</name>
    <dbReference type="NCBI Taxonomy" id="411684"/>
    <lineage>
        <taxon>Bacteria</taxon>
        <taxon>Pseudomonadati</taxon>
        <taxon>Pseudomonadota</taxon>
        <taxon>Alphaproteobacteria</taxon>
        <taxon>Hyphomicrobiales</taxon>
        <taxon>Rhizobiaceae</taxon>
        <taxon>Hoeflea</taxon>
    </lineage>
</organism>
<proteinExistence type="predicted"/>
<dbReference type="PANTHER" id="PTHR43176">
    <property type="entry name" value="3-HYDROXYISOBUTYRYL-COA HYDROLASE-RELATED"/>
    <property type="match status" value="1"/>
</dbReference>
<protein>
    <recommendedName>
        <fullName evidence="2">3-hydroxyisobutyryl-CoA hydrolase</fullName>
        <ecNumber evidence="2">3.1.2.4</ecNumber>
    </recommendedName>
</protein>
<evidence type="ECO:0000256" key="2">
    <source>
        <dbReference type="ARBA" id="ARBA00011915"/>
    </source>
</evidence>
<evidence type="ECO:0000256" key="1">
    <source>
        <dbReference type="ARBA" id="ARBA00001709"/>
    </source>
</evidence>
<keyword evidence="5" id="KW-0560">Oxidoreductase</keyword>
<evidence type="ECO:0000313" key="6">
    <source>
        <dbReference type="Proteomes" id="UP000004291"/>
    </source>
</evidence>
<reference evidence="5 6" key="1">
    <citation type="submission" date="2007-10" db="EMBL/GenBank/DDBJ databases">
        <authorList>
            <person name="Wagner-Dobler I."/>
            <person name="Ferriera S."/>
            <person name="Johnson J."/>
            <person name="Kravitz S."/>
            <person name="Beeson K."/>
            <person name="Sutton G."/>
            <person name="Rogers Y.-H."/>
            <person name="Friedman R."/>
            <person name="Frazier M."/>
            <person name="Venter J.C."/>
        </authorList>
    </citation>
    <scope>NUCLEOTIDE SEQUENCE [LARGE SCALE GENOMIC DNA]</scope>
    <source>
        <strain evidence="5 6">DFL-43</strain>
    </source>
</reference>
<comment type="caution">
    <text evidence="5">The sequence shown here is derived from an EMBL/GenBank/DDBJ whole genome shotgun (WGS) entry which is preliminary data.</text>
</comment>
<dbReference type="NCBIfam" id="NF004127">
    <property type="entry name" value="PRK05617.1"/>
    <property type="match status" value="1"/>
</dbReference>
<dbReference type="Proteomes" id="UP000004291">
    <property type="component" value="Chromosome"/>
</dbReference>
<dbReference type="Pfam" id="PF16113">
    <property type="entry name" value="ECH_2"/>
    <property type="match status" value="1"/>
</dbReference>
<dbReference type="EC" id="3.1.2.4" evidence="2"/>
<sequence>MSIRIRKIGRIGQITLQRPQALNAVSHEMVLAMHEALDAWRDDDDVACVLIDAEGTKAFSAGGDLQFMHVTASKGDFEASRTFWRDEYRLNSKIAAYPKPYVALCQGFTMGGGVGVGLHGSHRVVGESTRIAMPECAIGLVPDVGGTHLLANAPGHLGEYLGLTGYRMTASDAILAGFADCFVPEALWRELVETLIETGDVSVIQSMAQDPEDGPLMGLREQVDRHFALASLAKIVASLPDDDWGQATLKAIRAGSPISANCTLELVRRARRDGTIAGALQQEYRFTSRSASEGDFIEGIRAAIIEKDRNPRWQHGSVEEVRAAEVQAMLSEPPEGDIIFDPA</sequence>
<dbReference type="Gene3D" id="3.90.226.10">
    <property type="entry name" value="2-enoyl-CoA Hydratase, Chain A, domain 1"/>
    <property type="match status" value="1"/>
</dbReference>
<evidence type="ECO:0000313" key="5">
    <source>
        <dbReference type="EMBL" id="EDQ32923.1"/>
    </source>
</evidence>
<dbReference type="RefSeq" id="WP_007197427.1">
    <property type="nucleotide sequence ID" value="NZ_CM002917.1"/>
</dbReference>
<reference evidence="5 6" key="2">
    <citation type="submission" date="2012-06" db="EMBL/GenBank/DDBJ databases">
        <authorList>
            <person name="Fiebig A."/>
        </authorList>
    </citation>
    <scope>NUCLEOTIDE SEQUENCE [LARGE SCALE GENOMIC DNA]</scope>
    <source>
        <strain evidence="5 6">DFL-43</strain>
    </source>
</reference>
<keyword evidence="6" id="KW-1185">Reference proteome</keyword>
<dbReference type="HOGENOM" id="CLU_009834_22_1_5"/>
<dbReference type="OrthoDB" id="9790967at2"/>
<keyword evidence="3" id="KW-0378">Hydrolase</keyword>
<dbReference type="GO" id="GO:0016829">
    <property type="term" value="F:lyase activity"/>
    <property type="evidence" value="ECO:0007669"/>
    <property type="project" value="UniProtKB-KW"/>
</dbReference>
<dbReference type="PANTHER" id="PTHR43176:SF3">
    <property type="entry name" value="3-HYDROXYISOBUTYRYL-COA HYDROLASE, MITOCHONDRIAL"/>
    <property type="match status" value="1"/>
</dbReference>
<dbReference type="CDD" id="cd06558">
    <property type="entry name" value="crotonase-like"/>
    <property type="match status" value="1"/>
</dbReference>
<dbReference type="GO" id="GO:0005829">
    <property type="term" value="C:cytosol"/>
    <property type="evidence" value="ECO:0007669"/>
    <property type="project" value="TreeGrafter"/>
</dbReference>
<dbReference type="GO" id="GO:0003860">
    <property type="term" value="F:3-hydroxyisobutyryl-CoA hydrolase activity"/>
    <property type="evidence" value="ECO:0007669"/>
    <property type="project" value="UniProtKB-EC"/>
</dbReference>
<dbReference type="GO" id="GO:0016491">
    <property type="term" value="F:oxidoreductase activity"/>
    <property type="evidence" value="ECO:0007669"/>
    <property type="project" value="UniProtKB-KW"/>
</dbReference>
<dbReference type="InterPro" id="IPR032259">
    <property type="entry name" value="HIBYL-CoA-H"/>
</dbReference>
<accession>A9D9E4</accession>
<dbReference type="InterPro" id="IPR045004">
    <property type="entry name" value="ECH_dom"/>
</dbReference>
<evidence type="ECO:0000256" key="3">
    <source>
        <dbReference type="ARBA" id="ARBA00022801"/>
    </source>
</evidence>
<dbReference type="InterPro" id="IPR029045">
    <property type="entry name" value="ClpP/crotonase-like_dom_sf"/>
</dbReference>
<gene>
    <name evidence="5" type="ORF">HPDFL43_08239</name>
</gene>
<dbReference type="eggNOG" id="COG1024">
    <property type="taxonomic scope" value="Bacteria"/>
</dbReference>
<dbReference type="STRING" id="411684.HPDFL43_08239"/>
<dbReference type="GO" id="GO:0006574">
    <property type="term" value="P:L-valine catabolic process"/>
    <property type="evidence" value="ECO:0007669"/>
    <property type="project" value="TreeGrafter"/>
</dbReference>
<name>A9D9E4_HOEPD</name>
<dbReference type="EMBL" id="ABIA03000002">
    <property type="protein sequence ID" value="EDQ32923.1"/>
    <property type="molecule type" value="Genomic_DNA"/>
</dbReference>
<dbReference type="SUPFAM" id="SSF52096">
    <property type="entry name" value="ClpP/crotonase"/>
    <property type="match status" value="1"/>
</dbReference>
<feature type="domain" description="Enoyl-CoA hydratase/isomerase" evidence="4">
    <location>
        <begin position="12"/>
        <end position="330"/>
    </location>
</feature>
<evidence type="ECO:0000259" key="4">
    <source>
        <dbReference type="Pfam" id="PF16113"/>
    </source>
</evidence>
<comment type="catalytic activity">
    <reaction evidence="1">
        <text>3-hydroxy-2-methylpropanoyl-CoA + H2O = 3-hydroxy-2-methylpropanoate + CoA + H(+)</text>
        <dbReference type="Rhea" id="RHEA:20888"/>
        <dbReference type="ChEBI" id="CHEBI:11805"/>
        <dbReference type="ChEBI" id="CHEBI:15377"/>
        <dbReference type="ChEBI" id="CHEBI:15378"/>
        <dbReference type="ChEBI" id="CHEBI:57287"/>
        <dbReference type="ChEBI" id="CHEBI:57340"/>
        <dbReference type="EC" id="3.1.2.4"/>
    </reaction>
</comment>
<dbReference type="AlphaFoldDB" id="A9D9E4"/>